<dbReference type="KEGG" id="ach:Achl_3985"/>
<geneLocation type="plasmid" evidence="1 2">
    <name>pACHL01</name>
</geneLocation>
<reference evidence="1" key="1">
    <citation type="submission" date="2009-01" db="EMBL/GenBank/DDBJ databases">
        <title>Complete sequence of plasmid1 of Arthrobacter chlorophenolicus A6.</title>
        <authorList>
            <consortium name="US DOE Joint Genome Institute"/>
            <person name="Lucas S."/>
            <person name="Copeland A."/>
            <person name="Lapidus A."/>
            <person name="Glavina del Rio T."/>
            <person name="Tice H."/>
            <person name="Bruce D."/>
            <person name="Goodwin L."/>
            <person name="Pitluck S."/>
            <person name="Goltsman E."/>
            <person name="Clum A."/>
            <person name="Larimer F."/>
            <person name="Land M."/>
            <person name="Hauser L."/>
            <person name="Kyrpides N."/>
            <person name="Mikhailova N."/>
            <person name="Jansson J."/>
            <person name="Richardson P."/>
        </authorList>
    </citation>
    <scope>NUCLEOTIDE SEQUENCE [LARGE SCALE GENOMIC DNA]</scope>
    <source>
        <strain evidence="1">A6</strain>
        <plasmid evidence="1">pACHL01</plasmid>
    </source>
</reference>
<evidence type="ECO:0000313" key="2">
    <source>
        <dbReference type="Proteomes" id="UP000002505"/>
    </source>
</evidence>
<dbReference type="OrthoDB" id="4163643at2"/>
<organism evidence="1 2">
    <name type="scientific">Pseudarthrobacter chlorophenolicus (strain ATCC 700700 / DSM 12829 / CIP 107037 / JCM 12360 / KCTC 9906 / NCIMB 13794 / A6)</name>
    <name type="common">Arthrobacter chlorophenolicus</name>
    <dbReference type="NCBI Taxonomy" id="452863"/>
    <lineage>
        <taxon>Bacteria</taxon>
        <taxon>Bacillati</taxon>
        <taxon>Actinomycetota</taxon>
        <taxon>Actinomycetes</taxon>
        <taxon>Micrococcales</taxon>
        <taxon>Micrococcaceae</taxon>
        <taxon>Pseudarthrobacter</taxon>
    </lineage>
</organism>
<accession>B8HHN9</accession>
<dbReference type="EMBL" id="CP001342">
    <property type="protein sequence ID" value="ACL41936.1"/>
    <property type="molecule type" value="Genomic_DNA"/>
</dbReference>
<name>B8HHN9_PSECP</name>
<keyword evidence="1" id="KW-0614">Plasmid</keyword>
<dbReference type="Proteomes" id="UP000002505">
    <property type="component" value="Plasmid pACHL01"/>
</dbReference>
<evidence type="ECO:0000313" key="1">
    <source>
        <dbReference type="EMBL" id="ACL41936.1"/>
    </source>
</evidence>
<dbReference type="AlphaFoldDB" id="B8HHN9"/>
<gene>
    <name evidence="1" type="ordered locus">Achl_3985</name>
</gene>
<dbReference type="HOGENOM" id="CLU_1426918_0_0_11"/>
<proteinExistence type="predicted"/>
<sequence length="178" mass="18806">MSITFSTPIGEIEGFAFTCGHDNGVTEHRIGSYDDARALLQTERDAHGHTGGLAICGDEYCAYGPMFIRAIEADPSPEVNVSNTNAMHLLGLLGFPSQADEDGSLSGSTTAEDFLGRVLLAQAVNPSDAGVPVTETVGEGGAVLIAMGRRVGYSDDRLAALRELADFAVDRGRDVQWC</sequence>
<keyword evidence="2" id="KW-1185">Reference proteome</keyword>
<dbReference type="RefSeq" id="WP_012622953.1">
    <property type="nucleotide sequence ID" value="NC_011879.1"/>
</dbReference>
<protein>
    <submittedName>
        <fullName evidence="1">Uncharacterized protein</fullName>
    </submittedName>
</protein>